<dbReference type="InterPro" id="IPR000772">
    <property type="entry name" value="Ricin_B_lectin"/>
</dbReference>
<dbReference type="CDD" id="cd00161">
    <property type="entry name" value="beta-trefoil_Ricin-like"/>
    <property type="match status" value="1"/>
</dbReference>
<protein>
    <submittedName>
        <fullName evidence="3">RICIN domain-containing protein</fullName>
    </submittedName>
</protein>
<dbReference type="EMBL" id="CP163432">
    <property type="protein sequence ID" value="XDQ15982.1"/>
    <property type="molecule type" value="Genomic_DNA"/>
</dbReference>
<feature type="domain" description="Ricin B lectin" evidence="2">
    <location>
        <begin position="78"/>
        <end position="159"/>
    </location>
</feature>
<accession>A0AB39NDF2</accession>
<feature type="chain" id="PRO_5044287907" evidence="1">
    <location>
        <begin position="36"/>
        <end position="182"/>
    </location>
</feature>
<dbReference type="Pfam" id="PF14200">
    <property type="entry name" value="RicinB_lectin_2"/>
    <property type="match status" value="1"/>
</dbReference>
<sequence>MISSSRQRRRVGVAVAATAAFVGALAGPLAGGAHADTFFGTFTFEPRTSIGSLATKAVFPAPGPASVSVDVGSGFGGQWNTFNKLDNGFGGFMLKNRKAGLCLDTANGGLSTAVAVRACDGTISQNWAIDPVPGTSLKYFTIRNGLSGKALTTLTGSSTPNLQSFSAGNTKQHWSRTVIFKP</sequence>
<proteinExistence type="predicted"/>
<evidence type="ECO:0000313" key="3">
    <source>
        <dbReference type="EMBL" id="XDQ15982.1"/>
    </source>
</evidence>
<dbReference type="AlphaFoldDB" id="A0AB39NDF2"/>
<gene>
    <name evidence="3" type="ORF">AB5J55_43630</name>
</gene>
<dbReference type="RefSeq" id="WP_369275906.1">
    <property type="nucleotide sequence ID" value="NZ_CP163432.1"/>
</dbReference>
<dbReference type="Gene3D" id="2.80.10.50">
    <property type="match status" value="1"/>
</dbReference>
<reference evidence="3" key="1">
    <citation type="submission" date="2024-07" db="EMBL/GenBank/DDBJ databases">
        <authorList>
            <person name="Yu S.T."/>
        </authorList>
    </citation>
    <scope>NUCLEOTIDE SEQUENCE</scope>
    <source>
        <strain evidence="3">R11</strain>
    </source>
</reference>
<name>A0AB39NDF2_9ACTN</name>
<evidence type="ECO:0000259" key="2">
    <source>
        <dbReference type="Pfam" id="PF14200"/>
    </source>
</evidence>
<dbReference type="SUPFAM" id="SSF50370">
    <property type="entry name" value="Ricin B-like lectins"/>
    <property type="match status" value="1"/>
</dbReference>
<organism evidence="3">
    <name type="scientific">Streptomyces sp. R11</name>
    <dbReference type="NCBI Taxonomy" id="3238625"/>
    <lineage>
        <taxon>Bacteria</taxon>
        <taxon>Bacillati</taxon>
        <taxon>Actinomycetota</taxon>
        <taxon>Actinomycetes</taxon>
        <taxon>Kitasatosporales</taxon>
        <taxon>Streptomycetaceae</taxon>
        <taxon>Streptomyces</taxon>
    </lineage>
</organism>
<keyword evidence="1" id="KW-0732">Signal</keyword>
<feature type="signal peptide" evidence="1">
    <location>
        <begin position="1"/>
        <end position="35"/>
    </location>
</feature>
<dbReference type="InterPro" id="IPR035992">
    <property type="entry name" value="Ricin_B-like_lectins"/>
</dbReference>
<evidence type="ECO:0000256" key="1">
    <source>
        <dbReference type="SAM" id="SignalP"/>
    </source>
</evidence>
<dbReference type="PROSITE" id="PS50231">
    <property type="entry name" value="RICIN_B_LECTIN"/>
    <property type="match status" value="1"/>
</dbReference>